<dbReference type="Gene3D" id="1.10.443.10">
    <property type="entry name" value="Intergrase catalytic core"/>
    <property type="match status" value="1"/>
</dbReference>
<dbReference type="GeneID" id="20656959"/>
<dbReference type="KEGG" id="psoj:PHYSODRAFT_493509"/>
<feature type="non-terminal residue" evidence="1">
    <location>
        <position position="1"/>
    </location>
</feature>
<reference evidence="1 2" key="1">
    <citation type="journal article" date="2006" name="Science">
        <title>Phytophthora genome sequences uncover evolutionary origins and mechanisms of pathogenesis.</title>
        <authorList>
            <person name="Tyler B.M."/>
            <person name="Tripathy S."/>
            <person name="Zhang X."/>
            <person name="Dehal P."/>
            <person name="Jiang R.H."/>
            <person name="Aerts A."/>
            <person name="Arredondo F.D."/>
            <person name="Baxter L."/>
            <person name="Bensasson D."/>
            <person name="Beynon J.L."/>
            <person name="Chapman J."/>
            <person name="Damasceno C.M."/>
            <person name="Dorrance A.E."/>
            <person name="Dou D."/>
            <person name="Dickerman A.W."/>
            <person name="Dubchak I.L."/>
            <person name="Garbelotto M."/>
            <person name="Gijzen M."/>
            <person name="Gordon S.G."/>
            <person name="Govers F."/>
            <person name="Grunwald N.J."/>
            <person name="Huang W."/>
            <person name="Ivors K.L."/>
            <person name="Jones R.W."/>
            <person name="Kamoun S."/>
            <person name="Krampis K."/>
            <person name="Lamour K.H."/>
            <person name="Lee M.K."/>
            <person name="McDonald W.H."/>
            <person name="Medina M."/>
            <person name="Meijer H.J."/>
            <person name="Nordberg E.K."/>
            <person name="Maclean D.J."/>
            <person name="Ospina-Giraldo M.D."/>
            <person name="Morris P.F."/>
            <person name="Phuntumart V."/>
            <person name="Putnam N.H."/>
            <person name="Rash S."/>
            <person name="Rose J.K."/>
            <person name="Sakihama Y."/>
            <person name="Salamov A.A."/>
            <person name="Savidor A."/>
            <person name="Scheuring C.F."/>
            <person name="Smith B.M."/>
            <person name="Sobral B.W."/>
            <person name="Terry A."/>
            <person name="Torto-Alalibo T.A."/>
            <person name="Win J."/>
            <person name="Xu Z."/>
            <person name="Zhang H."/>
            <person name="Grigoriev I.V."/>
            <person name="Rokhsar D.S."/>
            <person name="Boore J.L."/>
        </authorList>
    </citation>
    <scope>NUCLEOTIDE SEQUENCE [LARGE SCALE GENOMIC DNA]</scope>
    <source>
        <strain evidence="1 2">P6497</strain>
    </source>
</reference>
<organism evidence="1 2">
    <name type="scientific">Phytophthora sojae (strain P6497)</name>
    <name type="common">Soybean stem and root rot agent</name>
    <name type="synonym">Phytophthora megasperma f. sp. glycines</name>
    <dbReference type="NCBI Taxonomy" id="1094619"/>
    <lineage>
        <taxon>Eukaryota</taxon>
        <taxon>Sar</taxon>
        <taxon>Stramenopiles</taxon>
        <taxon>Oomycota</taxon>
        <taxon>Peronosporomycetes</taxon>
        <taxon>Peronosporales</taxon>
        <taxon>Peronosporaceae</taxon>
        <taxon>Phytophthora</taxon>
    </lineage>
</organism>
<evidence type="ECO:0000313" key="1">
    <source>
        <dbReference type="EMBL" id="EGZ20339.1"/>
    </source>
</evidence>
<dbReference type="InParanoid" id="G4Z6S3"/>
<proteinExistence type="predicted"/>
<protein>
    <recommendedName>
        <fullName evidence="3">Tyr recombinase domain-containing protein</fullName>
    </recommendedName>
</protein>
<dbReference type="AlphaFoldDB" id="G4Z6S3"/>
<evidence type="ECO:0000313" key="2">
    <source>
        <dbReference type="Proteomes" id="UP000002640"/>
    </source>
</evidence>
<dbReference type="GO" id="GO:0003677">
    <property type="term" value="F:DNA binding"/>
    <property type="evidence" value="ECO:0007669"/>
    <property type="project" value="InterPro"/>
</dbReference>
<keyword evidence="2" id="KW-1185">Reference proteome</keyword>
<dbReference type="EMBL" id="JH159153">
    <property type="protein sequence ID" value="EGZ20339.1"/>
    <property type="molecule type" value="Genomic_DNA"/>
</dbReference>
<dbReference type="GO" id="GO:0006310">
    <property type="term" value="P:DNA recombination"/>
    <property type="evidence" value="ECO:0007669"/>
    <property type="project" value="InterPro"/>
</dbReference>
<gene>
    <name evidence="1" type="ORF">PHYSODRAFT_493509</name>
</gene>
<evidence type="ECO:0008006" key="3">
    <source>
        <dbReference type="Google" id="ProtNLM"/>
    </source>
</evidence>
<sequence length="277" mass="31153">LCSSSVDQNAEQLGAYAMYLWQYGMNRNHVGNTYLTICGKLCAVRWFHRNTVGYDPGVSASHAILLRGIRRFTDPVVKQQPLSARMLRVIFCEINLTQPRDQLLWGGLLLGYFFLLRRSEYFFIGRKVRSYVLQLSALQFYSRNEEVVSPKKAVVVGITLRGAQNNEFGREEVRYHYKTKAKLICPVRAARWIVKAAKTLGTRAEDSALATRHGGITAGDVSSVVKRAASRMGLDPARFSTHSVRIGGADYRTHSKTTRCCQQKELLASLSRCADLV</sequence>
<dbReference type="Proteomes" id="UP000002640">
    <property type="component" value="Unassembled WGS sequence"/>
</dbReference>
<dbReference type="GO" id="GO:0015074">
    <property type="term" value="P:DNA integration"/>
    <property type="evidence" value="ECO:0007669"/>
    <property type="project" value="InterPro"/>
</dbReference>
<dbReference type="RefSeq" id="XP_009523056.1">
    <property type="nucleotide sequence ID" value="XM_009524761.1"/>
</dbReference>
<accession>G4Z6S3</accession>
<dbReference type="InterPro" id="IPR013762">
    <property type="entry name" value="Integrase-like_cat_sf"/>
</dbReference>
<name>G4Z6S3_PHYSP</name>